<organism>
    <name type="scientific">Branchiostoma floridae</name>
    <name type="common">Florida lancelet</name>
    <name type="synonym">Amphioxus</name>
    <dbReference type="NCBI Taxonomy" id="7739"/>
    <lineage>
        <taxon>Eukaryota</taxon>
        <taxon>Metazoa</taxon>
        <taxon>Chordata</taxon>
        <taxon>Cephalochordata</taxon>
        <taxon>Leptocardii</taxon>
        <taxon>Amphioxiformes</taxon>
        <taxon>Branchiostomatidae</taxon>
        <taxon>Branchiostoma</taxon>
    </lineage>
</organism>
<dbReference type="CDD" id="cd16021">
    <property type="entry name" value="ALP_like"/>
    <property type="match status" value="1"/>
</dbReference>
<name>C4A0B5_BRAFL</name>
<sequence>EDISVLMLGFDSTSRLNFMRKLPRAYDYLTKTMGAVVLQGYNIVGDATAGAFIPMLTGHFESELPNVQRKKKNSQFVDVYPLIWKQYKKKGYATLFAEDMPGFAAFNLRLKGFKEQPTDHYMRPFWHAIDEGPTFCYRSVPKHVMMFDYLKEFQLAYESSRPRFGFTFLTQISHDDLNIIELVEQDLLDLLRGMYEGRHLEDTILVVFSDHGPRYGNMRETLQGKMEERLPFMSIVLPDSIKHNHPEVLKNLQSNAEKLSSPFDMYATLADVIGHHDPHLPAPNGPPRAISLFTKIPANRTCQDAGIETHWCACLQWKSIPPEGSVAMNVAQFLVRHINALTEPYTSLCHRLSLLNVTHAEAAEPDDQNGIAYTDVQITIVTTPGQAQFEATVHMTQRLGNNSLTVTSDISRINKYGHQSDCVLDQNPELRKYCFCRTDKH</sequence>
<evidence type="ECO:0008006" key="2">
    <source>
        <dbReference type="Google" id="ProtNLM"/>
    </source>
</evidence>
<dbReference type="InterPro" id="IPR004245">
    <property type="entry name" value="DUF229"/>
</dbReference>
<dbReference type="FunFam" id="3.40.720.10:FF:000017">
    <property type="entry name" value="Predicted protein"/>
    <property type="match status" value="1"/>
</dbReference>
<dbReference type="InterPro" id="IPR017850">
    <property type="entry name" value="Alkaline_phosphatase_core_sf"/>
</dbReference>
<dbReference type="InParanoid" id="C4A0B5"/>
<gene>
    <name evidence="1" type="ORF">BRAFLDRAFT_232661</name>
</gene>
<evidence type="ECO:0000313" key="1">
    <source>
        <dbReference type="EMBL" id="EEN41774.1"/>
    </source>
</evidence>
<dbReference type="STRING" id="7739.C4A0B5"/>
<dbReference type="SUPFAM" id="SSF53649">
    <property type="entry name" value="Alkaline phosphatase-like"/>
    <property type="match status" value="1"/>
</dbReference>
<protein>
    <recommendedName>
        <fullName evidence="2">Sulfatase N-terminal domain-containing protein</fullName>
    </recommendedName>
</protein>
<accession>C4A0B5</accession>
<dbReference type="PANTHER" id="PTHR10974:SF1">
    <property type="entry name" value="FI08016P-RELATED"/>
    <property type="match status" value="1"/>
</dbReference>
<dbReference type="eggNOG" id="ENOG502QQ0X">
    <property type="taxonomic scope" value="Eukaryota"/>
</dbReference>
<dbReference type="EMBL" id="GG666796">
    <property type="protein sequence ID" value="EEN41774.1"/>
    <property type="molecule type" value="Genomic_DNA"/>
</dbReference>
<dbReference type="AlphaFoldDB" id="C4A0B5"/>
<dbReference type="Gene3D" id="3.40.720.10">
    <property type="entry name" value="Alkaline Phosphatase, subunit A"/>
    <property type="match status" value="1"/>
</dbReference>
<proteinExistence type="predicted"/>
<dbReference type="PANTHER" id="PTHR10974">
    <property type="entry name" value="FI08016P-RELATED"/>
    <property type="match status" value="1"/>
</dbReference>
<feature type="non-terminal residue" evidence="1">
    <location>
        <position position="1"/>
    </location>
</feature>
<dbReference type="Pfam" id="PF02995">
    <property type="entry name" value="DUF229"/>
    <property type="match status" value="1"/>
</dbReference>
<reference evidence="1" key="1">
    <citation type="journal article" date="2008" name="Nature">
        <title>The amphioxus genome and the evolution of the chordate karyotype.</title>
        <authorList>
            <consortium name="US DOE Joint Genome Institute (JGI-PGF)"/>
            <person name="Putnam N.H."/>
            <person name="Butts T."/>
            <person name="Ferrier D.E.K."/>
            <person name="Furlong R.F."/>
            <person name="Hellsten U."/>
            <person name="Kawashima T."/>
            <person name="Robinson-Rechavi M."/>
            <person name="Shoguchi E."/>
            <person name="Terry A."/>
            <person name="Yu J.-K."/>
            <person name="Benito-Gutierrez E.L."/>
            <person name="Dubchak I."/>
            <person name="Garcia-Fernandez J."/>
            <person name="Gibson-Brown J.J."/>
            <person name="Grigoriev I.V."/>
            <person name="Horton A.C."/>
            <person name="de Jong P.J."/>
            <person name="Jurka J."/>
            <person name="Kapitonov V.V."/>
            <person name="Kohara Y."/>
            <person name="Kuroki Y."/>
            <person name="Lindquist E."/>
            <person name="Lucas S."/>
            <person name="Osoegawa K."/>
            <person name="Pennacchio L.A."/>
            <person name="Salamov A.A."/>
            <person name="Satou Y."/>
            <person name="Sauka-Spengler T."/>
            <person name="Schmutz J."/>
            <person name="Shin-I T."/>
            <person name="Toyoda A."/>
            <person name="Bronner-Fraser M."/>
            <person name="Fujiyama A."/>
            <person name="Holland L.Z."/>
            <person name="Holland P.W.H."/>
            <person name="Satoh N."/>
            <person name="Rokhsar D.S."/>
        </authorList>
    </citation>
    <scope>NUCLEOTIDE SEQUENCE [LARGE SCALE GENOMIC DNA]</scope>
    <source>
        <strain evidence="1">S238N-H82</strain>
        <tissue evidence="1">Testes</tissue>
    </source>
</reference>